<dbReference type="PANTHER" id="PTHR10545">
    <property type="entry name" value="DIAMINE N-ACETYLTRANSFERASE"/>
    <property type="match status" value="1"/>
</dbReference>
<evidence type="ECO:0000256" key="3">
    <source>
        <dbReference type="ARBA" id="ARBA00023315"/>
    </source>
</evidence>
<accession>S0P269</accession>
<keyword evidence="3" id="KW-0012">Acyltransferase</keyword>
<evidence type="ECO:0000259" key="4">
    <source>
        <dbReference type="PROSITE" id="PS51186"/>
    </source>
</evidence>
<dbReference type="PROSITE" id="PS51186">
    <property type="entry name" value="GNAT"/>
    <property type="match status" value="1"/>
</dbReference>
<dbReference type="InterPro" id="IPR051016">
    <property type="entry name" value="Diverse_Substrate_AcTransf"/>
</dbReference>
<comment type="similarity">
    <text evidence="1">Belongs to the acetyltransferase family.</text>
</comment>
<evidence type="ECO:0000313" key="6">
    <source>
        <dbReference type="Proteomes" id="UP000015961"/>
    </source>
</evidence>
<organism evidence="5 6">
    <name type="scientific">Enterococcus sulfureus ATCC 49903</name>
    <dbReference type="NCBI Taxonomy" id="1140003"/>
    <lineage>
        <taxon>Bacteria</taxon>
        <taxon>Bacillati</taxon>
        <taxon>Bacillota</taxon>
        <taxon>Bacilli</taxon>
        <taxon>Lactobacillales</taxon>
        <taxon>Enterococcaceae</taxon>
        <taxon>Enterococcus</taxon>
    </lineage>
</organism>
<proteinExistence type="inferred from homology"/>
<dbReference type="OrthoDB" id="9792929at2"/>
<evidence type="ECO:0000313" key="5">
    <source>
        <dbReference type="EMBL" id="EOT87654.1"/>
    </source>
</evidence>
<reference evidence="5 6" key="1">
    <citation type="submission" date="2013-03" db="EMBL/GenBank/DDBJ databases">
        <title>The Genome Sequence of Enterococcus sulfureus ATCC_49903 (PacBio/Illumina hybrid assembly).</title>
        <authorList>
            <consortium name="The Broad Institute Genomics Platform"/>
            <consortium name="The Broad Institute Genome Sequencing Center for Infectious Disease"/>
            <person name="Earl A."/>
            <person name="Russ C."/>
            <person name="Gilmore M."/>
            <person name="Surin D."/>
            <person name="Walker B."/>
            <person name="Young S."/>
            <person name="Zeng Q."/>
            <person name="Gargeya S."/>
            <person name="Fitzgerald M."/>
            <person name="Haas B."/>
            <person name="Abouelleil A."/>
            <person name="Allen A.W."/>
            <person name="Alvarado L."/>
            <person name="Arachchi H.M."/>
            <person name="Berlin A.M."/>
            <person name="Chapman S.B."/>
            <person name="Gainer-Dewar J."/>
            <person name="Goldberg J."/>
            <person name="Griggs A."/>
            <person name="Gujja S."/>
            <person name="Hansen M."/>
            <person name="Howarth C."/>
            <person name="Imamovic A."/>
            <person name="Ireland A."/>
            <person name="Larimer J."/>
            <person name="McCowan C."/>
            <person name="Murphy C."/>
            <person name="Pearson M."/>
            <person name="Poon T.W."/>
            <person name="Priest M."/>
            <person name="Roberts A."/>
            <person name="Saif S."/>
            <person name="Shea T."/>
            <person name="Sisk P."/>
            <person name="Sykes S."/>
            <person name="Wortman J."/>
            <person name="Nusbaum C."/>
            <person name="Birren B."/>
        </authorList>
    </citation>
    <scope>NUCLEOTIDE SEQUENCE [LARGE SCALE GENOMIC DNA]</scope>
    <source>
        <strain evidence="5 6">ATCC 49903</strain>
    </source>
</reference>
<evidence type="ECO:0000256" key="2">
    <source>
        <dbReference type="ARBA" id="ARBA00022679"/>
    </source>
</evidence>
<dbReference type="eggNOG" id="COG0454">
    <property type="taxonomic scope" value="Bacteria"/>
</dbReference>
<sequence length="158" mass="18091">MTVTIRFATKEDVPTILAFIKELAVYEKLLDEVVATEALLEKYLFEEQKAEVILGDVAGRPVTFALFFTNFSTFLGKPGLYLEDLYVKQEYRGYGLGKQMLAFLANLALERGYGRLEWWVLDWNEPSIAFYKQLGAIPMDEWTTFRVTEDKLALVAKG</sequence>
<keyword evidence="2" id="KW-0808">Transferase</keyword>
<gene>
    <name evidence="5" type="ORF">I573_00711</name>
</gene>
<dbReference type="InterPro" id="IPR016181">
    <property type="entry name" value="Acyl_CoA_acyltransferase"/>
</dbReference>
<protein>
    <recommendedName>
        <fullName evidence="4">N-acetyltransferase domain-containing protein</fullName>
    </recommendedName>
</protein>
<feature type="domain" description="N-acetyltransferase" evidence="4">
    <location>
        <begin position="3"/>
        <end position="155"/>
    </location>
</feature>
<dbReference type="Pfam" id="PF00583">
    <property type="entry name" value="Acetyltransf_1"/>
    <property type="match status" value="1"/>
</dbReference>
<dbReference type="SUPFAM" id="SSF55729">
    <property type="entry name" value="Acyl-CoA N-acyltransferases (Nat)"/>
    <property type="match status" value="1"/>
</dbReference>
<dbReference type="STRING" id="1140003.OMY_00718"/>
<dbReference type="AlphaFoldDB" id="S0P269"/>
<dbReference type="InterPro" id="IPR000182">
    <property type="entry name" value="GNAT_dom"/>
</dbReference>
<dbReference type="GO" id="GO:0008080">
    <property type="term" value="F:N-acetyltransferase activity"/>
    <property type="evidence" value="ECO:0007669"/>
    <property type="project" value="UniProtKB-ARBA"/>
</dbReference>
<dbReference type="CDD" id="cd04301">
    <property type="entry name" value="NAT_SF"/>
    <property type="match status" value="1"/>
</dbReference>
<evidence type="ECO:0000256" key="1">
    <source>
        <dbReference type="ARBA" id="ARBA00008694"/>
    </source>
</evidence>
<keyword evidence="6" id="KW-1185">Reference proteome</keyword>
<comment type="caution">
    <text evidence="5">The sequence shown here is derived from an EMBL/GenBank/DDBJ whole genome shotgun (WGS) entry which is preliminary data.</text>
</comment>
<dbReference type="EMBL" id="ASWO01000001">
    <property type="protein sequence ID" value="EOT87654.1"/>
    <property type="molecule type" value="Genomic_DNA"/>
</dbReference>
<dbReference type="FunFam" id="3.40.630.30:FF:000064">
    <property type="entry name" value="GNAT family acetyltransferase"/>
    <property type="match status" value="1"/>
</dbReference>
<dbReference type="Proteomes" id="UP000015961">
    <property type="component" value="Unassembled WGS sequence"/>
</dbReference>
<dbReference type="Gene3D" id="3.40.630.30">
    <property type="match status" value="1"/>
</dbReference>
<name>S0P269_9ENTE</name>
<dbReference type="PANTHER" id="PTHR10545:SF29">
    <property type="entry name" value="GH14572P-RELATED"/>
    <property type="match status" value="1"/>
</dbReference>
<dbReference type="RefSeq" id="WP_016185207.1">
    <property type="nucleotide sequence ID" value="NZ_ASWO01000001.1"/>
</dbReference>
<dbReference type="PATRIC" id="fig|1140003.3.peg.711"/>